<feature type="region of interest" description="Disordered" evidence="1">
    <location>
        <begin position="1"/>
        <end position="61"/>
    </location>
</feature>
<accession>A0A6J6K3L2</accession>
<evidence type="ECO:0000313" key="2">
    <source>
        <dbReference type="EMBL" id="CAB4642915.1"/>
    </source>
</evidence>
<sequence>MKGLRAHAEAFHALGNLDPPLRGRGELGEPSDQHLSPNPPSRQRPRLQRNGTDTVKGMKLGPGLTFSWKRALGITAAKRKISRATGIPLSRTGRRAKLGKFLGMK</sequence>
<name>A0A6J6K3L2_9ZZZZ</name>
<proteinExistence type="predicted"/>
<gene>
    <name evidence="2" type="ORF">UFOPK2086_01142</name>
</gene>
<reference evidence="2" key="1">
    <citation type="submission" date="2020-05" db="EMBL/GenBank/DDBJ databases">
        <authorList>
            <person name="Chiriac C."/>
            <person name="Salcher M."/>
            <person name="Ghai R."/>
            <person name="Kavagutti S V."/>
        </authorList>
    </citation>
    <scope>NUCLEOTIDE SEQUENCE</scope>
</reference>
<protein>
    <submittedName>
        <fullName evidence="2">Unannotated protein</fullName>
    </submittedName>
</protein>
<evidence type="ECO:0000256" key="1">
    <source>
        <dbReference type="SAM" id="MobiDB-lite"/>
    </source>
</evidence>
<dbReference type="EMBL" id="CAEZVQ010000186">
    <property type="protein sequence ID" value="CAB4642915.1"/>
    <property type="molecule type" value="Genomic_DNA"/>
</dbReference>
<feature type="compositionally biased region" description="Basic and acidic residues" evidence="1">
    <location>
        <begin position="1"/>
        <end position="10"/>
    </location>
</feature>
<dbReference type="AlphaFoldDB" id="A0A6J6K3L2"/>
<organism evidence="2">
    <name type="scientific">freshwater metagenome</name>
    <dbReference type="NCBI Taxonomy" id="449393"/>
    <lineage>
        <taxon>unclassified sequences</taxon>
        <taxon>metagenomes</taxon>
        <taxon>ecological metagenomes</taxon>
    </lineage>
</organism>